<keyword evidence="5" id="KW-0067">ATP-binding</keyword>
<evidence type="ECO:0000256" key="6">
    <source>
        <dbReference type="SAM" id="MobiDB-lite"/>
    </source>
</evidence>
<accession>A0A813D608</accession>
<dbReference type="CDD" id="cd17917">
    <property type="entry name" value="DEXHc_RHA-like"/>
    <property type="match status" value="1"/>
</dbReference>
<dbReference type="SUPFAM" id="SSF50044">
    <property type="entry name" value="SH3-domain"/>
    <property type="match status" value="1"/>
</dbReference>
<dbReference type="GO" id="GO:0005524">
    <property type="term" value="F:ATP binding"/>
    <property type="evidence" value="ECO:0007669"/>
    <property type="project" value="UniProtKB-KW"/>
</dbReference>
<comment type="caution">
    <text evidence="9">The sequence shown here is derived from an EMBL/GenBank/DDBJ whole genome shotgun (WGS) entry which is preliminary data.</text>
</comment>
<keyword evidence="2" id="KW-0547">Nucleotide-binding</keyword>
<evidence type="ECO:0000256" key="2">
    <source>
        <dbReference type="ARBA" id="ARBA00022741"/>
    </source>
</evidence>
<evidence type="ECO:0000256" key="4">
    <source>
        <dbReference type="ARBA" id="ARBA00022806"/>
    </source>
</evidence>
<keyword evidence="4" id="KW-0347">Helicase</keyword>
<dbReference type="Gene3D" id="1.20.120.1080">
    <property type="match status" value="1"/>
</dbReference>
<evidence type="ECO:0000313" key="10">
    <source>
        <dbReference type="Proteomes" id="UP000654075"/>
    </source>
</evidence>
<feature type="region of interest" description="Disordered" evidence="6">
    <location>
        <begin position="144"/>
        <end position="288"/>
    </location>
</feature>
<keyword evidence="3" id="KW-0378">Hydrolase</keyword>
<gene>
    <name evidence="9" type="ORF">PGLA1383_LOCUS2321</name>
</gene>
<comment type="similarity">
    <text evidence="1">Belongs to the DEAD box helicase family. DEAH subfamily.</text>
</comment>
<reference evidence="9" key="1">
    <citation type="submission" date="2021-02" db="EMBL/GenBank/DDBJ databases">
        <authorList>
            <person name="Dougan E. K."/>
            <person name="Rhodes N."/>
            <person name="Thang M."/>
            <person name="Chan C."/>
        </authorList>
    </citation>
    <scope>NUCLEOTIDE SEQUENCE</scope>
</reference>
<feature type="domain" description="Helicase C-terminal" evidence="8">
    <location>
        <begin position="585"/>
        <end position="747"/>
    </location>
</feature>
<organism evidence="9 10">
    <name type="scientific">Polarella glacialis</name>
    <name type="common">Dinoflagellate</name>
    <dbReference type="NCBI Taxonomy" id="89957"/>
    <lineage>
        <taxon>Eukaryota</taxon>
        <taxon>Sar</taxon>
        <taxon>Alveolata</taxon>
        <taxon>Dinophyceae</taxon>
        <taxon>Suessiales</taxon>
        <taxon>Suessiaceae</taxon>
        <taxon>Polarella</taxon>
    </lineage>
</organism>
<dbReference type="InterPro" id="IPR036028">
    <property type="entry name" value="SH3-like_dom_sf"/>
</dbReference>
<sequence length="1691" mass="180844">MAAAGSTLTVSQCFDEFSVDEGYLVLERGATVYVEFAGKGEEDGWLFGTHRGTQDRGWFPVSAVSRPLPAVARPTQPSAQLLVDTAGKSPPVTPATFLPPSAAPPQAAVRPATPPPVRALSTESGPTLAAPPTQAAVLPAACSAIPTPPAAPRPLPTPSPTPAPGQAGYPHSAPPPTPAPPTAPRPIPTPAQTTSLPSSPLPTPAPPTAPRPASASPPPQPAPSQSAFPPSAPPPTRAPPTVQRLAPAPSSTLVPTAVPPLTPSIAERPSRPPPPAPPPEQPGQASTVHSALPPVELGTADVLPLPGFFAPGSLGLLAAVRQGILAGGDLPMAGERRYLQEQMSCKRVVIVDAATGSGKSTLVPLVLAEQCLEAGRSCRIIVTQPRRLAAKGLANRVASQTGTSVGEVVGYRVGNDRKDSRAAVVYVTAGHLLEALVHNPRHLESFSHIVLDEVHERFVEADFLMALLRLALSRPETIHQRIVVMSATLQKALGDFFRPILLPAPAGAEPGSLTLPGSTPFEVRDYFWEDIRREWPDVFAWGPKEPSFAEALPSKGKTMKPRIRSDQLTKLCKDLAPFCASLLCELFKQGIKIALVFLPGLDQMKEVAEQLEKKVIDLRLSTKPEVFLMHSALDEETYQGVLDPAPEGVWRVALATNIAESSLTVPGVGAVIDFGLHRVNVHNDEVRMSMLITEWCSRASMKQRRGRTGRTNPGQYIRLMPEVLFDELSDFDESGVERSPLTRVALEAAHLAEILSSPPMVRAGLPVIPIGAARSSVVLFWDGPRGGWRVTHGEEGVQVFLESELQPVQLTARDVLGLLPTPPREDRARSAVLELQELGALCLAGDRPTALGSACLKLPVDVPLARLIVLGWALGWGNDAVVLAAALSLSPSCDVLKTPFSAKQTLNVHNLKLLRSTIENRMEFDGGSLSEPLTVHKLCADWLAKGGGRLGAIPKTDWQNNVHQRLWTQFTEKVVELAKALLRMLPGASQASAQASELNNLLSVARGSGGRGQAALLSRGQDRELTALMTWALAPLGFVAVGQTPALYGGGAAFKKVVREQGGTEANTLCLRKISEKDVWALRTVSGCTSIKWAVCKGDQTFVGFDDASKKDRDQLPRDAQVLFRICGPCNGKETFVEAGQETISVLPPRHPCVLNWYMPRRDGRGVLEVRLNWKSQAEALLHVPRHGESTAQCRPKQFLVAMGGECHFEGRRMTTKLRGVSLLPHKDGGRTALLWLLAAGLPREGQMTALIAPGNSLAPGDFEVRALRMWQRTLCLQKGAALHDGDLRAVNAFRSTLLELQRRKTHRLTGIWRDTFGGEDRHIECLDGLPFGGGRTDSVGSFSSRSPVTVSDNGHEELLSISRCAASGGSASTERQLIRGTAGGSCWSAVGGLGEKVDSLGISCEEQEDGSLRWSDGPLWVRAYGDSDSQAPALEAFASGTVSSFRKAAQSLLKLTCLSEESAAEGSDSCWPARLVPLRPRDFGVSPGSALTPLDLEAVEAKLAGFSSHLTHVSADQAASFSRDGNSYEEVSDDDNSEDEDDIFIDTSQEAVNEDYMMRIAEDNDFTPQQSKHLSMVENALAMPSTPMCADCQLDGKSFTKSQMAKHQDERRCEDCVGKAQSAVYRPADGPSSQAAGAGLLAPGGQTVAVCSACKMQLTPENCTKSQRTQVPSRRKCKICVSVASGNFTI</sequence>
<feature type="compositionally biased region" description="Acidic residues" evidence="6">
    <location>
        <begin position="1531"/>
        <end position="1541"/>
    </location>
</feature>
<dbReference type="InterPro" id="IPR001650">
    <property type="entry name" value="Helicase_C-like"/>
</dbReference>
<dbReference type="PROSITE" id="PS51192">
    <property type="entry name" value="HELICASE_ATP_BIND_1"/>
    <property type="match status" value="1"/>
</dbReference>
<evidence type="ECO:0000313" key="9">
    <source>
        <dbReference type="EMBL" id="CAE8583348.1"/>
    </source>
</evidence>
<dbReference type="Gene3D" id="3.40.50.300">
    <property type="entry name" value="P-loop containing nucleotide triphosphate hydrolases"/>
    <property type="match status" value="2"/>
</dbReference>
<evidence type="ECO:0008006" key="11">
    <source>
        <dbReference type="Google" id="ProtNLM"/>
    </source>
</evidence>
<dbReference type="CDD" id="cd18791">
    <property type="entry name" value="SF2_C_RHA"/>
    <property type="match status" value="1"/>
</dbReference>
<proteinExistence type="inferred from homology"/>
<feature type="compositionally biased region" description="Pro residues" evidence="6">
    <location>
        <begin position="146"/>
        <end position="163"/>
    </location>
</feature>
<dbReference type="SUPFAM" id="SSF52540">
    <property type="entry name" value="P-loop containing nucleoside triphosphate hydrolases"/>
    <property type="match status" value="1"/>
</dbReference>
<dbReference type="Proteomes" id="UP000654075">
    <property type="component" value="Unassembled WGS sequence"/>
</dbReference>
<dbReference type="InterPro" id="IPR011545">
    <property type="entry name" value="DEAD/DEAH_box_helicase_dom"/>
</dbReference>
<dbReference type="GO" id="GO:0016787">
    <property type="term" value="F:hydrolase activity"/>
    <property type="evidence" value="ECO:0007669"/>
    <property type="project" value="UniProtKB-KW"/>
</dbReference>
<feature type="domain" description="Helicase ATP-binding" evidence="7">
    <location>
        <begin position="340"/>
        <end position="507"/>
    </location>
</feature>
<dbReference type="InterPro" id="IPR002464">
    <property type="entry name" value="DNA/RNA_helicase_DEAH_CS"/>
</dbReference>
<name>A0A813D608_POLGL</name>
<evidence type="ECO:0000256" key="5">
    <source>
        <dbReference type="ARBA" id="ARBA00022840"/>
    </source>
</evidence>
<feature type="compositionally biased region" description="Pro residues" evidence="6">
    <location>
        <begin position="172"/>
        <end position="189"/>
    </location>
</feature>
<dbReference type="Pfam" id="PF00271">
    <property type="entry name" value="Helicase_C"/>
    <property type="match status" value="1"/>
</dbReference>
<keyword evidence="10" id="KW-1185">Reference proteome</keyword>
<evidence type="ECO:0000259" key="8">
    <source>
        <dbReference type="PROSITE" id="PS51194"/>
    </source>
</evidence>
<dbReference type="InterPro" id="IPR027417">
    <property type="entry name" value="P-loop_NTPase"/>
</dbReference>
<dbReference type="Pfam" id="PF00270">
    <property type="entry name" value="DEAD"/>
    <property type="match status" value="1"/>
</dbReference>
<feature type="region of interest" description="Disordered" evidence="6">
    <location>
        <begin position="86"/>
        <end position="131"/>
    </location>
</feature>
<dbReference type="GO" id="GO:0004386">
    <property type="term" value="F:helicase activity"/>
    <property type="evidence" value="ECO:0007669"/>
    <property type="project" value="UniProtKB-KW"/>
</dbReference>
<feature type="compositionally biased region" description="Pro residues" evidence="6">
    <location>
        <begin position="271"/>
        <end position="281"/>
    </location>
</feature>
<dbReference type="OrthoDB" id="431043at2759"/>
<dbReference type="PANTHER" id="PTHR18934:SF99">
    <property type="entry name" value="ATP-DEPENDENT RNA HELICASE DHX37-RELATED"/>
    <property type="match status" value="1"/>
</dbReference>
<dbReference type="PROSITE" id="PS00690">
    <property type="entry name" value="DEAH_ATP_HELICASE"/>
    <property type="match status" value="1"/>
</dbReference>
<evidence type="ECO:0000259" key="7">
    <source>
        <dbReference type="PROSITE" id="PS51192"/>
    </source>
</evidence>
<dbReference type="PROSITE" id="PS51194">
    <property type="entry name" value="HELICASE_CTER"/>
    <property type="match status" value="1"/>
</dbReference>
<protein>
    <recommendedName>
        <fullName evidence="11">RNA helicase</fullName>
    </recommendedName>
</protein>
<dbReference type="EMBL" id="CAJNNV010000697">
    <property type="protein sequence ID" value="CAE8583348.1"/>
    <property type="molecule type" value="Genomic_DNA"/>
</dbReference>
<evidence type="ECO:0000256" key="1">
    <source>
        <dbReference type="ARBA" id="ARBA00008792"/>
    </source>
</evidence>
<dbReference type="InterPro" id="IPR014001">
    <property type="entry name" value="Helicase_ATP-bd"/>
</dbReference>
<feature type="compositionally biased region" description="Pro residues" evidence="6">
    <location>
        <begin position="199"/>
        <end position="222"/>
    </location>
</feature>
<dbReference type="SMART" id="SM00490">
    <property type="entry name" value="HELICc"/>
    <property type="match status" value="1"/>
</dbReference>
<dbReference type="PANTHER" id="PTHR18934">
    <property type="entry name" value="ATP-DEPENDENT RNA HELICASE"/>
    <property type="match status" value="1"/>
</dbReference>
<dbReference type="SMART" id="SM00487">
    <property type="entry name" value="DEXDc"/>
    <property type="match status" value="1"/>
</dbReference>
<dbReference type="GO" id="GO:0003723">
    <property type="term" value="F:RNA binding"/>
    <property type="evidence" value="ECO:0007669"/>
    <property type="project" value="TreeGrafter"/>
</dbReference>
<feature type="region of interest" description="Disordered" evidence="6">
    <location>
        <begin position="1520"/>
        <end position="1541"/>
    </location>
</feature>
<evidence type="ECO:0000256" key="3">
    <source>
        <dbReference type="ARBA" id="ARBA00022801"/>
    </source>
</evidence>